<dbReference type="EMBL" id="JBHTIC010000008">
    <property type="protein sequence ID" value="MFD0762380.1"/>
    <property type="molecule type" value="Genomic_DNA"/>
</dbReference>
<keyword evidence="1" id="KW-0732">Signal</keyword>
<feature type="signal peptide" evidence="1">
    <location>
        <begin position="1"/>
        <end position="20"/>
    </location>
</feature>
<organism evidence="2 3">
    <name type="scientific">Lutibacter aestuarii</name>
    <dbReference type="NCBI Taxonomy" id="861111"/>
    <lineage>
        <taxon>Bacteria</taxon>
        <taxon>Pseudomonadati</taxon>
        <taxon>Bacteroidota</taxon>
        <taxon>Flavobacteriia</taxon>
        <taxon>Flavobacteriales</taxon>
        <taxon>Flavobacteriaceae</taxon>
        <taxon>Lutibacter</taxon>
    </lineage>
</organism>
<dbReference type="Proteomes" id="UP001597032">
    <property type="component" value="Unassembled WGS sequence"/>
</dbReference>
<keyword evidence="3" id="KW-1185">Reference proteome</keyword>
<comment type="caution">
    <text evidence="2">The sequence shown here is derived from an EMBL/GenBank/DDBJ whole genome shotgun (WGS) entry which is preliminary data.</text>
</comment>
<evidence type="ECO:0000256" key="1">
    <source>
        <dbReference type="SAM" id="SignalP"/>
    </source>
</evidence>
<protein>
    <recommendedName>
        <fullName evidence="4">Sensor of ECF-type sigma factor</fullName>
    </recommendedName>
</protein>
<sequence length="157" mass="18416">MRKVTLYIALLFISIYTVNAQQQKGHRIKLLKTSYITNAVNLTPEEAEKFWPIYNLYSEKIQNIKFSMEKGLQHQINIAGSIDKLTETQAQNYIDKLIKEETSISETKIKMFYELSKILPPKKILKLQKAEIDFNRRMLQEYGKRRRMLGQGNKKGS</sequence>
<reference evidence="3" key="1">
    <citation type="journal article" date="2019" name="Int. J. Syst. Evol. Microbiol.">
        <title>The Global Catalogue of Microorganisms (GCM) 10K type strain sequencing project: providing services to taxonomists for standard genome sequencing and annotation.</title>
        <authorList>
            <consortium name="The Broad Institute Genomics Platform"/>
            <consortium name="The Broad Institute Genome Sequencing Center for Infectious Disease"/>
            <person name="Wu L."/>
            <person name="Ma J."/>
        </authorList>
    </citation>
    <scope>NUCLEOTIDE SEQUENCE [LARGE SCALE GENOMIC DNA]</scope>
    <source>
        <strain evidence="3">CCUG 60022</strain>
    </source>
</reference>
<feature type="chain" id="PRO_5046086510" description="Sensor of ECF-type sigma factor" evidence="1">
    <location>
        <begin position="21"/>
        <end position="157"/>
    </location>
</feature>
<evidence type="ECO:0000313" key="2">
    <source>
        <dbReference type="EMBL" id="MFD0762380.1"/>
    </source>
</evidence>
<gene>
    <name evidence="2" type="ORF">ACFQZW_09835</name>
</gene>
<evidence type="ECO:0000313" key="3">
    <source>
        <dbReference type="Proteomes" id="UP001597032"/>
    </source>
</evidence>
<proteinExistence type="predicted"/>
<name>A0ABW2Z6F1_9FLAO</name>
<accession>A0ABW2Z6F1</accession>
<dbReference type="RefSeq" id="WP_298263046.1">
    <property type="nucleotide sequence ID" value="NZ_JBHTIC010000008.1"/>
</dbReference>
<evidence type="ECO:0008006" key="4">
    <source>
        <dbReference type="Google" id="ProtNLM"/>
    </source>
</evidence>